<dbReference type="STRING" id="415747.SAMN03097708_02212"/>
<dbReference type="InterPro" id="IPR039315">
    <property type="entry name" value="CheW"/>
</dbReference>
<dbReference type="Gene3D" id="2.30.30.40">
    <property type="entry name" value="SH3 Domains"/>
    <property type="match status" value="1"/>
</dbReference>
<name>A0A1G5QJG3_9GAMM</name>
<dbReference type="SMART" id="SM00260">
    <property type="entry name" value="CheW"/>
    <property type="match status" value="1"/>
</dbReference>
<reference evidence="2 3" key="1">
    <citation type="submission" date="2016-10" db="EMBL/GenBank/DDBJ databases">
        <authorList>
            <person name="de Groot N.N."/>
        </authorList>
    </citation>
    <scope>NUCLEOTIDE SEQUENCE [LARGE SCALE GENOMIC DNA]</scope>
    <source>
        <strain evidence="2 3">HLD2</strain>
    </source>
</reference>
<dbReference type="GO" id="GO:0007165">
    <property type="term" value="P:signal transduction"/>
    <property type="evidence" value="ECO:0007669"/>
    <property type="project" value="InterPro"/>
</dbReference>
<dbReference type="RefSeq" id="WP_092996809.1">
    <property type="nucleotide sequence ID" value="NZ_FMWD01000006.1"/>
</dbReference>
<dbReference type="EMBL" id="FMWD01000006">
    <property type="protein sequence ID" value="SCZ61842.1"/>
    <property type="molecule type" value="Genomic_DNA"/>
</dbReference>
<keyword evidence="3" id="KW-1185">Reference proteome</keyword>
<dbReference type="Proteomes" id="UP000199648">
    <property type="component" value="Unassembled WGS sequence"/>
</dbReference>
<dbReference type="Pfam" id="PF01584">
    <property type="entry name" value="CheW"/>
    <property type="match status" value="1"/>
</dbReference>
<gene>
    <name evidence="2" type="ORF">SAMN03097708_02212</name>
</gene>
<dbReference type="SUPFAM" id="SSF50341">
    <property type="entry name" value="CheW-like"/>
    <property type="match status" value="1"/>
</dbReference>
<evidence type="ECO:0000259" key="1">
    <source>
        <dbReference type="PROSITE" id="PS50851"/>
    </source>
</evidence>
<dbReference type="InterPro" id="IPR036061">
    <property type="entry name" value="CheW-like_dom_sf"/>
</dbReference>
<dbReference type="InterPro" id="IPR002545">
    <property type="entry name" value="CheW-lke_dom"/>
</dbReference>
<organism evidence="2 3">
    <name type="scientific">Thiohalomonas denitrificans</name>
    <dbReference type="NCBI Taxonomy" id="415747"/>
    <lineage>
        <taxon>Bacteria</taxon>
        <taxon>Pseudomonadati</taxon>
        <taxon>Pseudomonadota</taxon>
        <taxon>Gammaproteobacteria</taxon>
        <taxon>Thiohalomonadales</taxon>
        <taxon>Thiohalomonadaceae</taxon>
        <taxon>Thiohalomonas</taxon>
    </lineage>
</organism>
<accession>A0A1G5QJG3</accession>
<dbReference type="GO" id="GO:0006935">
    <property type="term" value="P:chemotaxis"/>
    <property type="evidence" value="ECO:0007669"/>
    <property type="project" value="InterPro"/>
</dbReference>
<dbReference type="Gene3D" id="2.40.50.180">
    <property type="entry name" value="CheA-289, Domain 4"/>
    <property type="match status" value="1"/>
</dbReference>
<dbReference type="GO" id="GO:0005829">
    <property type="term" value="C:cytosol"/>
    <property type="evidence" value="ECO:0007669"/>
    <property type="project" value="TreeGrafter"/>
</dbReference>
<dbReference type="PANTHER" id="PTHR22617">
    <property type="entry name" value="CHEMOTAXIS SENSOR HISTIDINE KINASE-RELATED"/>
    <property type="match status" value="1"/>
</dbReference>
<dbReference type="PROSITE" id="PS50851">
    <property type="entry name" value="CHEW"/>
    <property type="match status" value="1"/>
</dbReference>
<dbReference type="PANTHER" id="PTHR22617:SF43">
    <property type="entry name" value="PROTEIN PILI"/>
    <property type="match status" value="1"/>
</dbReference>
<dbReference type="OrthoDB" id="5298045at2"/>
<feature type="domain" description="CheW-like" evidence="1">
    <location>
        <begin position="36"/>
        <end position="176"/>
    </location>
</feature>
<evidence type="ECO:0000313" key="2">
    <source>
        <dbReference type="EMBL" id="SCZ61842.1"/>
    </source>
</evidence>
<dbReference type="AlphaFoldDB" id="A0A1G5QJG3"/>
<protein>
    <submittedName>
        <fullName evidence="2">Twitching motility protein PilI</fullName>
    </submittedName>
</protein>
<evidence type="ECO:0000313" key="3">
    <source>
        <dbReference type="Proteomes" id="UP000199648"/>
    </source>
</evidence>
<proteinExistence type="predicted"/>
<sequence>MAADTEKTPFDLLRDIERRSRANARGLPEQVEIQTTWAGIGFRVGDAHLVAPLGVVREILTFPVLTRVPGAKVWMKGIANVRGNLLPVTDLKGLLVGKSTPMRQSARVLVVNNGTVSAGLLVDEVFGLRHFLDEDFSDSAEAVPEFIRRFINGIYRQNQEIWGHVNLHALVESDEFMHVAA</sequence>